<dbReference type="CDD" id="cd06241">
    <property type="entry name" value="M14-like"/>
    <property type="match status" value="1"/>
</dbReference>
<evidence type="ECO:0000256" key="1">
    <source>
        <dbReference type="PROSITE-ProRule" id="PRU01379"/>
    </source>
</evidence>
<dbReference type="SUPFAM" id="SSF53187">
    <property type="entry name" value="Zn-dependent exopeptidases"/>
    <property type="match status" value="1"/>
</dbReference>
<gene>
    <name evidence="5" type="ordered locus">Isop_1654</name>
</gene>
<dbReference type="PANTHER" id="PTHR11731">
    <property type="entry name" value="PROTEASE FAMILY S9B,C DIPEPTIDYL-PEPTIDASE IV-RELATED"/>
    <property type="match status" value="1"/>
</dbReference>
<dbReference type="Gene3D" id="3.40.50.1820">
    <property type="entry name" value="alpha/beta hydrolase"/>
    <property type="match status" value="1"/>
</dbReference>
<dbReference type="PROSITE" id="PS52035">
    <property type="entry name" value="PEPTIDASE_M14"/>
    <property type="match status" value="1"/>
</dbReference>
<dbReference type="GO" id="GO:0004181">
    <property type="term" value="F:metallocarboxypeptidase activity"/>
    <property type="evidence" value="ECO:0007669"/>
    <property type="project" value="InterPro"/>
</dbReference>
<name>E8R0B1_ISOPI</name>
<feature type="compositionally biased region" description="Polar residues" evidence="2">
    <location>
        <begin position="542"/>
        <end position="551"/>
    </location>
</feature>
<organism evidence="5 6">
    <name type="scientific">Isosphaera pallida (strain ATCC 43644 / DSM 9630 / IS1B)</name>
    <dbReference type="NCBI Taxonomy" id="575540"/>
    <lineage>
        <taxon>Bacteria</taxon>
        <taxon>Pseudomonadati</taxon>
        <taxon>Planctomycetota</taxon>
        <taxon>Planctomycetia</taxon>
        <taxon>Isosphaerales</taxon>
        <taxon>Isosphaeraceae</taxon>
        <taxon>Isosphaera</taxon>
    </lineage>
</organism>
<dbReference type="InterPro" id="IPR001375">
    <property type="entry name" value="Peptidase_S9_cat"/>
</dbReference>
<dbReference type="Pfam" id="PF00326">
    <property type="entry name" value="Peptidase_S9"/>
    <property type="match status" value="1"/>
</dbReference>
<evidence type="ECO:0000256" key="3">
    <source>
        <dbReference type="SAM" id="SignalP"/>
    </source>
</evidence>
<dbReference type="InterPro" id="IPR002469">
    <property type="entry name" value="Peptidase_S9B_N"/>
</dbReference>
<evidence type="ECO:0000313" key="6">
    <source>
        <dbReference type="Proteomes" id="UP000008631"/>
    </source>
</evidence>
<dbReference type="InterPro" id="IPR050278">
    <property type="entry name" value="Serine_Prot_S9B/DPPIV"/>
</dbReference>
<dbReference type="AlphaFoldDB" id="E8R0B1"/>
<dbReference type="GO" id="GO:0006508">
    <property type="term" value="P:proteolysis"/>
    <property type="evidence" value="ECO:0007669"/>
    <property type="project" value="InterPro"/>
</dbReference>
<dbReference type="GO" id="GO:0008270">
    <property type="term" value="F:zinc ion binding"/>
    <property type="evidence" value="ECO:0007669"/>
    <property type="project" value="InterPro"/>
</dbReference>
<dbReference type="Gene3D" id="3.40.630.10">
    <property type="entry name" value="Zn peptidases"/>
    <property type="match status" value="1"/>
</dbReference>
<dbReference type="HOGENOM" id="CLU_269582_0_0_0"/>
<dbReference type="KEGG" id="ipa:Isop_1654"/>
<dbReference type="STRING" id="575540.Isop_1654"/>
<feature type="compositionally biased region" description="Basic and acidic residues" evidence="2">
    <location>
        <begin position="553"/>
        <end position="573"/>
    </location>
</feature>
<evidence type="ECO:0000313" key="5">
    <source>
        <dbReference type="EMBL" id="ADV62238.1"/>
    </source>
</evidence>
<keyword evidence="3" id="KW-0732">Signal</keyword>
<dbReference type="Pfam" id="PF00246">
    <property type="entry name" value="Peptidase_M14"/>
    <property type="match status" value="1"/>
</dbReference>
<evidence type="ECO:0000259" key="4">
    <source>
        <dbReference type="PROSITE" id="PS52035"/>
    </source>
</evidence>
<reference key="1">
    <citation type="submission" date="2010-11" db="EMBL/GenBank/DDBJ databases">
        <title>The complete sequence of chromosome of Isophaera pallida ATCC 43644.</title>
        <authorList>
            <consortium name="US DOE Joint Genome Institute (JGI-PGF)"/>
            <person name="Lucas S."/>
            <person name="Copeland A."/>
            <person name="Lapidus A."/>
            <person name="Bruce D."/>
            <person name="Goodwin L."/>
            <person name="Pitluck S."/>
            <person name="Kyrpides N."/>
            <person name="Mavromatis K."/>
            <person name="Pagani I."/>
            <person name="Ivanova N."/>
            <person name="Saunders E."/>
            <person name="Brettin T."/>
            <person name="Detter J.C."/>
            <person name="Han C."/>
            <person name="Tapia R."/>
            <person name="Land M."/>
            <person name="Hauser L."/>
            <person name="Markowitz V."/>
            <person name="Cheng J.-F."/>
            <person name="Hugenholtz P."/>
            <person name="Woyke T."/>
            <person name="Wu D."/>
            <person name="Eisen J.A."/>
        </authorList>
    </citation>
    <scope>NUCLEOTIDE SEQUENCE</scope>
    <source>
        <strain>ATCC 43644</strain>
    </source>
</reference>
<dbReference type="SMART" id="SM00631">
    <property type="entry name" value="Zn_pept"/>
    <property type="match status" value="1"/>
</dbReference>
<keyword evidence="6" id="KW-1185">Reference proteome</keyword>
<dbReference type="eggNOG" id="COG2866">
    <property type="taxonomic scope" value="Bacteria"/>
</dbReference>
<proteinExistence type="inferred from homology"/>
<dbReference type="SUPFAM" id="SSF82171">
    <property type="entry name" value="DPP6 N-terminal domain-like"/>
    <property type="match status" value="1"/>
</dbReference>
<dbReference type="eggNOG" id="COG0823">
    <property type="taxonomic scope" value="Bacteria"/>
</dbReference>
<dbReference type="GO" id="GO:0008236">
    <property type="term" value="F:serine-type peptidase activity"/>
    <property type="evidence" value="ECO:0007669"/>
    <property type="project" value="InterPro"/>
</dbReference>
<feature type="chain" id="PRO_5003226251" evidence="3">
    <location>
        <begin position="28"/>
        <end position="1212"/>
    </location>
</feature>
<feature type="signal peptide" evidence="3">
    <location>
        <begin position="1"/>
        <end position="27"/>
    </location>
</feature>
<dbReference type="Proteomes" id="UP000008631">
    <property type="component" value="Chromosome"/>
</dbReference>
<dbReference type="InParanoid" id="E8R0B1"/>
<dbReference type="EMBL" id="CP002353">
    <property type="protein sequence ID" value="ADV62238.1"/>
    <property type="molecule type" value="Genomic_DNA"/>
</dbReference>
<dbReference type="InterPro" id="IPR000834">
    <property type="entry name" value="Peptidase_M14"/>
</dbReference>
<dbReference type="eggNOG" id="COG1506">
    <property type="taxonomic scope" value="Bacteria"/>
</dbReference>
<dbReference type="Pfam" id="PF00930">
    <property type="entry name" value="DPPIV_N"/>
    <property type="match status" value="1"/>
</dbReference>
<evidence type="ECO:0000256" key="2">
    <source>
        <dbReference type="SAM" id="MobiDB-lite"/>
    </source>
</evidence>
<dbReference type="SUPFAM" id="SSF53474">
    <property type="entry name" value="alpha/beta-Hydrolases"/>
    <property type="match status" value="1"/>
</dbReference>
<feature type="domain" description="Peptidase M14" evidence="4">
    <location>
        <begin position="44"/>
        <end position="325"/>
    </location>
</feature>
<sequence length="1212" mass="134219">MVPLRAWQFIALTFVLSLAGWPFAASADAPASLPTIAERSNYQETATYEQVVDHLRQLAQRHPDVIRLGDYGRSFQGRPLPHLILAQPPIDTPEAVANSGKLVVLATGAIHAGEVCGKEALPALVRDLAETHSPLLNDLVFIVAPILNPDGNDAFGPIEQNRPGQHGPARVGTRENAQRLDLNRDWMKLETPELRGLVDLMNRCQPHVVIETHTTNGSAIRHTMTYDGSKHPAASPALRDYLRNDLLPGAGADLERATGFTSTFYGYFDRAGERWLSYPGHARYGTNYQGLRGCVSVLTEAYSHAPYKDRVIATREYVRAILERVARDRDQVHALCQQARRESQGQVGDPIAIRERIKPVSQPLVVQGYERHSDQNAPKDYTVSWMNDIVADETVPRPFAYLLPPEASQAVATLERHGLTVQTLSEPIELELEVDRIDALEHSERTFQNHRLLTVGTTRRTLSRVVPAGWRVVPATQPLGTLAVLLLEPRSDDGLTAWNAFDDLLEVGGDHPVARLATAPTRPLPITPIAVTPPAELASPRSGPNVSTLQEQDPPKAVRREPDPGPWLDADHWLTPDRRNKVHARTGEITPLDGPLPELPVANRLRGELGGVAVPGYVSPDGQWRVQVSNLNLTITHTTTKETRQLTHDGGGPIRNGDASYVYWEEVFDRDSKAFWWSPDSRHLAFIRFDETPVPPLPVLDAISFTPSPRPAYPRVGEPNPPVKLGIVAIDQEDGQQASPVFFDPPDNPDGSHLIVRAYWRPDGQEVYAYVLDRNQTWLDVYAINLKGEARKLFRETTGAWVETWEAPIHLKDGSFLFLSERDGYRHLYRYSRDGALLGQVTRGDWAIHRLLRVDEENDRILFTSRKDEPVGMALYSTRMDGSNLKRLTPGPGVHLVSLAPEGPLFLDRVSTHTTPTTITLRSVEDGLAIRTINTDTSTSSDSANPGGSKVELVAIPTADGDTIYAEIITPADLDESMVYPVYLSVYGGPRFPAVSDSWKGGRVRDQALNAQGYIVFRVDPRSASDISAKSAWLAYKRLGVTELHDLETALEWLKNERPYCDTSRVGIVGASYGGFMAAFALTHSDKFAAGVADAAVTDWRDYDTIYTERYMLTPKENPKGYQETSVVEAATKLKGKLLIVHGGRDFNVPVQNAFKLAHALQRANLEFEFMIYPTAGHGGFGAHAVKLSRDFLKRALGDPRPRADAEDQADR</sequence>
<feature type="active site" description="Proton donor/acceptor" evidence="1">
    <location>
        <position position="300"/>
    </location>
</feature>
<accession>E8R0B1</accession>
<protein>
    <submittedName>
        <fullName evidence="5">Peptidase S9B dipeptidylpeptidase IV domain protein</fullName>
    </submittedName>
</protein>
<dbReference type="GO" id="GO:0008239">
    <property type="term" value="F:dipeptidyl-peptidase activity"/>
    <property type="evidence" value="ECO:0007669"/>
    <property type="project" value="TreeGrafter"/>
</dbReference>
<reference evidence="5 6" key="2">
    <citation type="journal article" date="2011" name="Stand. Genomic Sci.">
        <title>Complete genome sequence of Isosphaera pallida type strain (IS1B).</title>
        <authorList>
            <consortium name="US DOE Joint Genome Institute (JGI-PGF)"/>
            <person name="Goker M."/>
            <person name="Cleland D."/>
            <person name="Saunders E."/>
            <person name="Lapidus A."/>
            <person name="Nolan M."/>
            <person name="Lucas S."/>
            <person name="Hammon N."/>
            <person name="Deshpande S."/>
            <person name="Cheng J.F."/>
            <person name="Tapia R."/>
            <person name="Han C."/>
            <person name="Goodwin L."/>
            <person name="Pitluck S."/>
            <person name="Liolios K."/>
            <person name="Pagani I."/>
            <person name="Ivanova N."/>
            <person name="Mavromatis K."/>
            <person name="Pati A."/>
            <person name="Chen A."/>
            <person name="Palaniappan K."/>
            <person name="Land M."/>
            <person name="Hauser L."/>
            <person name="Chang Y.J."/>
            <person name="Jeffries C.D."/>
            <person name="Detter J.C."/>
            <person name="Beck B."/>
            <person name="Woyke T."/>
            <person name="Bristow J."/>
            <person name="Eisen J.A."/>
            <person name="Markowitz V."/>
            <person name="Hugenholtz P."/>
            <person name="Kyrpides N.C."/>
            <person name="Klenk H.P."/>
        </authorList>
    </citation>
    <scope>NUCLEOTIDE SEQUENCE [LARGE SCALE GENOMIC DNA]</scope>
    <source>
        <strain evidence="6">ATCC 43644 / DSM 9630 / IS1B</strain>
    </source>
</reference>
<dbReference type="InterPro" id="IPR029058">
    <property type="entry name" value="AB_hydrolase_fold"/>
</dbReference>
<comment type="similarity">
    <text evidence="1">Belongs to the peptidase M14 family.</text>
</comment>
<feature type="region of interest" description="Disordered" evidence="2">
    <location>
        <begin position="533"/>
        <end position="573"/>
    </location>
</feature>
<dbReference type="Gene3D" id="2.140.10.30">
    <property type="entry name" value="Dipeptidylpeptidase IV, N-terminal domain"/>
    <property type="match status" value="1"/>
</dbReference>
<dbReference type="PANTHER" id="PTHR11731:SF193">
    <property type="entry name" value="DIPEPTIDYL PEPTIDASE 9"/>
    <property type="match status" value="1"/>
</dbReference>